<sequence length="225" mass="25015">MEEPKLDERIQLAIDEFLLSENTTTEAKEALIRYAEARPNRANPDPIIPTEEIRIRLELIAKLEKMNGVSTTMFAPSPDGDFQFTLLQLSYLMLIPLECLRGFSQESDTSSHPYLGIDSYISFKCLEASRLMNKRSPKPHPAAVKVEAAEVEAADVEEVGVGAAMTASIPYGSNKMQKNATNVLPGMVQYASLQELPIPKFATLSLLRLLRVRKAYLSVVFISLP</sequence>
<dbReference type="AlphaFoldDB" id="A0A2K0TSS1"/>
<comment type="caution">
    <text evidence="1">The sequence shown here is derived from an EMBL/GenBank/DDBJ whole genome shotgun (WGS) entry which is preliminary data.</text>
</comment>
<dbReference type="Proteomes" id="UP000236290">
    <property type="component" value="Unassembled WGS sequence"/>
</dbReference>
<dbReference type="EMBL" id="MTYI01000229">
    <property type="protein sequence ID" value="PNP48579.1"/>
    <property type="molecule type" value="Genomic_DNA"/>
</dbReference>
<evidence type="ECO:0000313" key="1">
    <source>
        <dbReference type="EMBL" id="PNP48579.1"/>
    </source>
</evidence>
<proteinExistence type="predicted"/>
<protein>
    <submittedName>
        <fullName evidence="1">Uncharacterized protein</fullName>
    </submittedName>
</protein>
<accession>A0A2K0TSS1</accession>
<gene>
    <name evidence="1" type="ORF">THARTR1_10318</name>
</gene>
<evidence type="ECO:0000313" key="2">
    <source>
        <dbReference type="Proteomes" id="UP000236290"/>
    </source>
</evidence>
<organism evidence="1 2">
    <name type="scientific">Trichoderma harzianum</name>
    <name type="common">Hypocrea lixii</name>
    <dbReference type="NCBI Taxonomy" id="5544"/>
    <lineage>
        <taxon>Eukaryota</taxon>
        <taxon>Fungi</taxon>
        <taxon>Dikarya</taxon>
        <taxon>Ascomycota</taxon>
        <taxon>Pezizomycotina</taxon>
        <taxon>Sordariomycetes</taxon>
        <taxon>Hypocreomycetidae</taxon>
        <taxon>Hypocreales</taxon>
        <taxon>Hypocreaceae</taxon>
        <taxon>Trichoderma</taxon>
    </lineage>
</organism>
<reference evidence="1 2" key="1">
    <citation type="submission" date="2017-02" db="EMBL/GenBank/DDBJ databases">
        <title>Genomes of Trichoderma spp. with biocontrol activity.</title>
        <authorList>
            <person name="Gardiner D."/>
            <person name="Kazan K."/>
            <person name="Vos C."/>
            <person name="Harvey P."/>
        </authorList>
    </citation>
    <scope>NUCLEOTIDE SEQUENCE [LARGE SCALE GENOMIC DNA]</scope>
    <source>
        <strain evidence="1 2">Tr1</strain>
    </source>
</reference>
<name>A0A2K0TSS1_TRIHA</name>